<sequence length="323" mass="34638">MTARDEAEASLSWRRFPAGRARIVANRWLDRRRALLFVAWFCLVLLPALAVISWAARVGGVAGFLLLAVTVVLAFYGPVLPLANLGGWRTAINWASAVDGHTLFTKYGQRKAIGQDLHAGVIDVLDPGWRRGRAHVLGVRADLAAGGPPLDLVGLVLLPLLPVVKARRRAAPWLLLSNPATGELRDARDLRELADVLCASPMERDRVAGRTVLSLSSQAALAAADTTAAQPEPEELPRGVWPALKSVGRTLPLLLAILVTILVGGSIEAWRETGAGDAVANVAVHILLLSGVTLGAGWLVYFLYRLGGLLAETVRAAARRLRR</sequence>
<comment type="caution">
    <text evidence="2">The sequence shown here is derived from an EMBL/GenBank/DDBJ whole genome shotgun (WGS) entry which is preliminary data.</text>
</comment>
<protein>
    <submittedName>
        <fullName evidence="2">Uncharacterized protein</fullName>
    </submittedName>
</protein>
<keyword evidence="1" id="KW-0812">Transmembrane</keyword>
<dbReference type="EMBL" id="BONC01000070">
    <property type="protein sequence ID" value="GIF60539.1"/>
    <property type="molecule type" value="Genomic_DNA"/>
</dbReference>
<accession>A0ABQ4CCP5</accession>
<evidence type="ECO:0000256" key="1">
    <source>
        <dbReference type="SAM" id="Phobius"/>
    </source>
</evidence>
<proteinExistence type="predicted"/>
<gene>
    <name evidence="2" type="ORF">Air01nite_66340</name>
</gene>
<keyword evidence="1" id="KW-0472">Membrane</keyword>
<feature type="transmembrane region" description="Helical" evidence="1">
    <location>
        <begin position="251"/>
        <end position="270"/>
    </location>
</feature>
<keyword evidence="3" id="KW-1185">Reference proteome</keyword>
<organism evidence="2 3">
    <name type="scientific">Asanoa iriomotensis</name>
    <dbReference type="NCBI Taxonomy" id="234613"/>
    <lineage>
        <taxon>Bacteria</taxon>
        <taxon>Bacillati</taxon>
        <taxon>Actinomycetota</taxon>
        <taxon>Actinomycetes</taxon>
        <taxon>Micromonosporales</taxon>
        <taxon>Micromonosporaceae</taxon>
        <taxon>Asanoa</taxon>
    </lineage>
</organism>
<reference evidence="2 3" key="1">
    <citation type="submission" date="2021-01" db="EMBL/GenBank/DDBJ databases">
        <title>Whole genome shotgun sequence of Asanoa iriomotensis NBRC 100142.</title>
        <authorList>
            <person name="Komaki H."/>
            <person name="Tamura T."/>
        </authorList>
    </citation>
    <scope>NUCLEOTIDE SEQUENCE [LARGE SCALE GENOMIC DNA]</scope>
    <source>
        <strain evidence="2 3">NBRC 100142</strain>
    </source>
</reference>
<feature type="transmembrane region" description="Helical" evidence="1">
    <location>
        <begin position="34"/>
        <end position="56"/>
    </location>
</feature>
<evidence type="ECO:0000313" key="3">
    <source>
        <dbReference type="Proteomes" id="UP000624325"/>
    </source>
</evidence>
<feature type="transmembrane region" description="Helical" evidence="1">
    <location>
        <begin position="62"/>
        <end position="83"/>
    </location>
</feature>
<keyword evidence="1" id="KW-1133">Transmembrane helix</keyword>
<feature type="transmembrane region" description="Helical" evidence="1">
    <location>
        <begin position="282"/>
        <end position="304"/>
    </location>
</feature>
<evidence type="ECO:0000313" key="2">
    <source>
        <dbReference type="EMBL" id="GIF60539.1"/>
    </source>
</evidence>
<name>A0ABQ4CCP5_9ACTN</name>
<dbReference type="Proteomes" id="UP000624325">
    <property type="component" value="Unassembled WGS sequence"/>
</dbReference>